<proteinExistence type="predicted"/>
<name>A0ABR1W4Z5_9PEZI</name>
<organism evidence="1 2">
    <name type="scientific">Apiospora saccharicola</name>
    <dbReference type="NCBI Taxonomy" id="335842"/>
    <lineage>
        <taxon>Eukaryota</taxon>
        <taxon>Fungi</taxon>
        <taxon>Dikarya</taxon>
        <taxon>Ascomycota</taxon>
        <taxon>Pezizomycotina</taxon>
        <taxon>Sordariomycetes</taxon>
        <taxon>Xylariomycetidae</taxon>
        <taxon>Amphisphaeriales</taxon>
        <taxon>Apiosporaceae</taxon>
        <taxon>Apiospora</taxon>
    </lineage>
</organism>
<sequence length="227" mass="25964">MTRFFNYASSSAIKQEDVKEEYADPHTKQAYVHRSIEKDEADRRIRQAYADWCTKQDPVIKREPNVTQHLHAEQQRPARYAGYDWENAACTANEKARSAGITELPASRVARVMEDGKIVRLFDTNPDRKRDFIAYDGFDVLACTQEPSFIHGILYELASLHIGKKAGSEHPDEVDLVTMSRMMKDSKGSFCGWAVLVQPAEIPSKKRTLAMAGIHHENKQIKRRAWN</sequence>
<evidence type="ECO:0000313" key="2">
    <source>
        <dbReference type="Proteomes" id="UP001446871"/>
    </source>
</evidence>
<gene>
    <name evidence="1" type="ORF">PG996_004703</name>
</gene>
<dbReference type="EMBL" id="JAQQWM010000002">
    <property type="protein sequence ID" value="KAK8078533.1"/>
    <property type="molecule type" value="Genomic_DNA"/>
</dbReference>
<dbReference type="Proteomes" id="UP001446871">
    <property type="component" value="Unassembled WGS sequence"/>
</dbReference>
<reference evidence="1 2" key="1">
    <citation type="submission" date="2023-01" db="EMBL/GenBank/DDBJ databases">
        <title>Analysis of 21 Apiospora genomes using comparative genomics revels a genus with tremendous synthesis potential of carbohydrate active enzymes and secondary metabolites.</title>
        <authorList>
            <person name="Sorensen T."/>
        </authorList>
    </citation>
    <scope>NUCLEOTIDE SEQUENCE [LARGE SCALE GENOMIC DNA]</scope>
    <source>
        <strain evidence="1 2">CBS 83171</strain>
    </source>
</reference>
<protein>
    <submittedName>
        <fullName evidence="1">Uncharacterized protein</fullName>
    </submittedName>
</protein>
<accession>A0ABR1W4Z5</accession>
<keyword evidence="2" id="KW-1185">Reference proteome</keyword>
<evidence type="ECO:0000313" key="1">
    <source>
        <dbReference type="EMBL" id="KAK8078533.1"/>
    </source>
</evidence>
<comment type="caution">
    <text evidence="1">The sequence shown here is derived from an EMBL/GenBank/DDBJ whole genome shotgun (WGS) entry which is preliminary data.</text>
</comment>